<dbReference type="RefSeq" id="WP_334480364.1">
    <property type="nucleotide sequence ID" value="NZ_JAZHRV010000001.1"/>
</dbReference>
<sequence>MSMSNASIPVFEIGLNALSAILDKAETYAAARSIDPATLLSARLFPDMLAFTQQVQSACDQAKNGGARLAGIDPPRYEDNEKTIAELKARIVKTVSFVKTLDAKKIDESADSEITFPLGPTNMGHMRGADYLNHFAVPNFYFHVTTAYDILRHCGVEIGKRDFLGTIPMRIT</sequence>
<keyword evidence="2" id="KW-1185">Reference proteome</keyword>
<gene>
    <name evidence="1" type="ORF">V1286_002850</name>
</gene>
<name>A0ABU8BB13_9BRAD</name>
<evidence type="ECO:0008006" key="3">
    <source>
        <dbReference type="Google" id="ProtNLM"/>
    </source>
</evidence>
<accession>A0ABU8BB13</accession>
<dbReference type="InterPro" id="IPR018531">
    <property type="entry name" value="DUF1993"/>
</dbReference>
<dbReference type="EMBL" id="JAZHRV010000001">
    <property type="protein sequence ID" value="MEH2555321.1"/>
    <property type="molecule type" value="Genomic_DNA"/>
</dbReference>
<dbReference type="Proteomes" id="UP001364224">
    <property type="component" value="Unassembled WGS sequence"/>
</dbReference>
<protein>
    <recommendedName>
        <fullName evidence="3">DUF1993 domain-containing protein</fullName>
    </recommendedName>
</protein>
<organism evidence="1 2">
    <name type="scientific">Bradyrhizobium algeriense</name>
    <dbReference type="NCBI Taxonomy" id="634784"/>
    <lineage>
        <taxon>Bacteria</taxon>
        <taxon>Pseudomonadati</taxon>
        <taxon>Pseudomonadota</taxon>
        <taxon>Alphaproteobacteria</taxon>
        <taxon>Hyphomicrobiales</taxon>
        <taxon>Nitrobacteraceae</taxon>
        <taxon>Bradyrhizobium</taxon>
    </lineage>
</organism>
<dbReference type="Pfam" id="PF09351">
    <property type="entry name" value="DUF1993"/>
    <property type="match status" value="1"/>
</dbReference>
<reference evidence="1 2" key="1">
    <citation type="submission" date="2024-02" db="EMBL/GenBank/DDBJ databases">
        <title>Adaptive strategies in a cosmopolitan and abundant soil bacterium.</title>
        <authorList>
            <person name="Carini P."/>
        </authorList>
    </citation>
    <scope>NUCLEOTIDE SEQUENCE [LARGE SCALE GENOMIC DNA]</scope>
    <source>
        <strain evidence="1 2">AZCC 1608</strain>
    </source>
</reference>
<dbReference type="SUPFAM" id="SSF109854">
    <property type="entry name" value="DinB/YfiT-like putative metalloenzymes"/>
    <property type="match status" value="1"/>
</dbReference>
<dbReference type="Gene3D" id="1.20.120.450">
    <property type="entry name" value="dinb family like domain"/>
    <property type="match status" value="1"/>
</dbReference>
<comment type="caution">
    <text evidence="1">The sequence shown here is derived from an EMBL/GenBank/DDBJ whole genome shotgun (WGS) entry which is preliminary data.</text>
</comment>
<dbReference type="PANTHER" id="PTHR36922">
    <property type="entry name" value="BLL2446 PROTEIN"/>
    <property type="match status" value="1"/>
</dbReference>
<proteinExistence type="predicted"/>
<dbReference type="PANTHER" id="PTHR36922:SF1">
    <property type="entry name" value="DUF1993 DOMAIN-CONTAINING PROTEIN"/>
    <property type="match status" value="1"/>
</dbReference>
<dbReference type="InterPro" id="IPR034660">
    <property type="entry name" value="DinB/YfiT-like"/>
</dbReference>
<evidence type="ECO:0000313" key="1">
    <source>
        <dbReference type="EMBL" id="MEH2555321.1"/>
    </source>
</evidence>
<evidence type="ECO:0000313" key="2">
    <source>
        <dbReference type="Proteomes" id="UP001364224"/>
    </source>
</evidence>